<dbReference type="HOGENOM" id="CLU_149829_1_0_3"/>
<reference evidence="1 2" key="1">
    <citation type="submission" date="2008-07" db="EMBL/GenBank/DDBJ databases">
        <authorList>
            <person name="Tandeau de Marsac N."/>
            <person name="Ferriera S."/>
            <person name="Johnson J."/>
            <person name="Kravitz S."/>
            <person name="Beeson K."/>
            <person name="Sutton G."/>
            <person name="Rogers Y.-H."/>
            <person name="Friedman R."/>
            <person name="Frazier M."/>
            <person name="Venter J.C."/>
        </authorList>
    </citation>
    <scope>NUCLEOTIDE SEQUENCE [LARGE SCALE GENOMIC DNA]</scope>
    <source>
        <strain evidence="1 2">PCC 7420</strain>
    </source>
</reference>
<keyword evidence="2" id="KW-1185">Reference proteome</keyword>
<evidence type="ECO:0000313" key="2">
    <source>
        <dbReference type="Proteomes" id="UP000003835"/>
    </source>
</evidence>
<dbReference type="CDD" id="cd16382">
    <property type="entry name" value="XisI-like"/>
    <property type="match status" value="1"/>
</dbReference>
<protein>
    <submittedName>
        <fullName evidence="1">XisI protein</fullName>
    </submittedName>
</protein>
<dbReference type="InterPro" id="IPR035943">
    <property type="entry name" value="XisI-like_sf"/>
</dbReference>
<dbReference type="RefSeq" id="WP_006101063.1">
    <property type="nucleotide sequence ID" value="NZ_DS989849.1"/>
</dbReference>
<gene>
    <name evidence="1" type="ORF">MC7420_1270</name>
</gene>
<evidence type="ECO:0000313" key="1">
    <source>
        <dbReference type="EMBL" id="EDX75352.1"/>
    </source>
</evidence>
<dbReference type="InterPro" id="IPR014968">
    <property type="entry name" value="XisI"/>
</dbReference>
<dbReference type="OrthoDB" id="467081at2"/>
<dbReference type="EMBL" id="DS989849">
    <property type="protein sequence ID" value="EDX75352.1"/>
    <property type="molecule type" value="Genomic_DNA"/>
</dbReference>
<dbReference type="eggNOG" id="ENOG50314A7">
    <property type="taxonomic scope" value="Bacteria"/>
</dbReference>
<dbReference type="STRING" id="118168.MC7420_1270"/>
<organism evidence="1 2">
    <name type="scientific">Coleofasciculus chthonoplastes PCC 7420</name>
    <dbReference type="NCBI Taxonomy" id="118168"/>
    <lineage>
        <taxon>Bacteria</taxon>
        <taxon>Bacillati</taxon>
        <taxon>Cyanobacteriota</taxon>
        <taxon>Cyanophyceae</taxon>
        <taxon>Coleofasciculales</taxon>
        <taxon>Coleofasciculaceae</taxon>
        <taxon>Coleofasciculus</taxon>
    </lineage>
</organism>
<sequence>MEKSNYPELVQTIIKSHFAQLPDDATEVQLILDIERNHYLLMLVGWHNQRREYGSLIHIDIKDNKIWIQSDGTEVGVANELVEAGVPQTDIVLAFKSPFKRQFTDYAVCHLKVKN</sequence>
<dbReference type="Pfam" id="PF08869">
    <property type="entry name" value="XisI"/>
    <property type="match status" value="1"/>
</dbReference>
<proteinExistence type="predicted"/>
<accession>B4VR63</accession>
<dbReference type="AlphaFoldDB" id="B4VR63"/>
<dbReference type="SUPFAM" id="SSF143847">
    <property type="entry name" value="XisI-like"/>
    <property type="match status" value="1"/>
</dbReference>
<dbReference type="Gene3D" id="3.30.310.110">
    <property type="entry name" value="XisI-like"/>
    <property type="match status" value="1"/>
</dbReference>
<name>B4VR63_9CYAN</name>
<dbReference type="Proteomes" id="UP000003835">
    <property type="component" value="Unassembled WGS sequence"/>
</dbReference>